<dbReference type="InterPro" id="IPR015424">
    <property type="entry name" value="PyrdxlP-dep_Trfase"/>
</dbReference>
<dbReference type="GO" id="GO:0016740">
    <property type="term" value="F:transferase activity"/>
    <property type="evidence" value="ECO:0007669"/>
    <property type="project" value="UniProtKB-KW"/>
</dbReference>
<protein>
    <submittedName>
        <fullName evidence="4">8-amino-7-oxononanoate synthase</fullName>
    </submittedName>
</protein>
<dbReference type="RefSeq" id="WP_093141988.1">
    <property type="nucleotide sequence ID" value="NZ_FOXF01000019.1"/>
</dbReference>
<keyword evidence="2" id="KW-0808">Transferase</keyword>
<dbReference type="Gene3D" id="3.90.1150.10">
    <property type="entry name" value="Aspartate Aminotransferase, domain 1"/>
    <property type="match status" value="1"/>
</dbReference>
<proteinExistence type="predicted"/>
<name>A0A662ZKI0_9GAMM</name>
<evidence type="ECO:0000313" key="4">
    <source>
        <dbReference type="EMBL" id="SFP38319.1"/>
    </source>
</evidence>
<evidence type="ECO:0000313" key="5">
    <source>
        <dbReference type="Proteomes" id="UP000243745"/>
    </source>
</evidence>
<dbReference type="InterPro" id="IPR015421">
    <property type="entry name" value="PyrdxlP-dep_Trfase_major"/>
</dbReference>
<sequence>MFNPPKFSGILNSIIKEKSEKSGDDSEARDLIAEDSQPKVNRKFTTFSEHPLFQKISTMRTLAKTFHVEDPFFRQHELLTGAMTRIDGRDYINYSSYNYLGLNNSKEVNEAVIKAVETHGTSVGASRLVAGERPFQRTLEKKLAEVYQAEDAVVFVSGHATNISVISTLFGAKDLIIYDALVHNSIIEGIKLSGSAHFPYLHNDCTSLENLLKKNRQNYERVLVVTEGLFSMDGDVPDLPELIRLKKKYGCFLMIDEAHSLGVLGKTGRGVYEYYGVNPNDVDLWMGTLSKTLASCGGYIAGSQDIIDILKYNAPGFVFSVGMSAPMAAAAETSLSLMLENPERVERLQKNGRLFLETARSFNLNTGKSIGYSVVPIITGSSRKAVWLSAAMFKEGVNVQPIIHPAVEEQQARLRFFITSEHTKEQIVKTCEILSSLCKNEGI</sequence>
<organism evidence="4 5">
    <name type="scientific">Ruminobacter amylophilus</name>
    <dbReference type="NCBI Taxonomy" id="867"/>
    <lineage>
        <taxon>Bacteria</taxon>
        <taxon>Pseudomonadati</taxon>
        <taxon>Pseudomonadota</taxon>
        <taxon>Gammaproteobacteria</taxon>
        <taxon>Aeromonadales</taxon>
        <taxon>Succinivibrionaceae</taxon>
        <taxon>Ruminobacter</taxon>
    </lineage>
</organism>
<gene>
    <name evidence="4" type="ORF">SAMN02910344_01243</name>
</gene>
<keyword evidence="5" id="KW-1185">Reference proteome</keyword>
<dbReference type="Gene3D" id="3.40.640.10">
    <property type="entry name" value="Type I PLP-dependent aspartate aminotransferase-like (Major domain)"/>
    <property type="match status" value="1"/>
</dbReference>
<reference evidence="4 5" key="1">
    <citation type="submission" date="2016-10" db="EMBL/GenBank/DDBJ databases">
        <authorList>
            <person name="Varghese N."/>
            <person name="Submissions S."/>
        </authorList>
    </citation>
    <scope>NUCLEOTIDE SEQUENCE [LARGE SCALE GENOMIC DNA]</scope>
    <source>
        <strain evidence="4 5">DSM 1361</strain>
    </source>
</reference>
<dbReference type="EMBL" id="FOXF01000019">
    <property type="protein sequence ID" value="SFP38319.1"/>
    <property type="molecule type" value="Genomic_DNA"/>
</dbReference>
<dbReference type="PANTHER" id="PTHR13693">
    <property type="entry name" value="CLASS II AMINOTRANSFERASE/8-AMINO-7-OXONONANOATE SYNTHASE"/>
    <property type="match status" value="1"/>
</dbReference>
<dbReference type="InterPro" id="IPR015422">
    <property type="entry name" value="PyrdxlP-dep_Trfase_small"/>
</dbReference>
<dbReference type="Pfam" id="PF00155">
    <property type="entry name" value="Aminotran_1_2"/>
    <property type="match status" value="1"/>
</dbReference>
<dbReference type="CDD" id="cd06454">
    <property type="entry name" value="KBL_like"/>
    <property type="match status" value="1"/>
</dbReference>
<dbReference type="Proteomes" id="UP000243745">
    <property type="component" value="Unassembled WGS sequence"/>
</dbReference>
<dbReference type="PANTHER" id="PTHR13693:SF3">
    <property type="entry name" value="LD36009P"/>
    <property type="match status" value="1"/>
</dbReference>
<feature type="domain" description="Aminotransferase class I/classII large" evidence="3">
    <location>
        <begin position="90"/>
        <end position="433"/>
    </location>
</feature>
<evidence type="ECO:0000259" key="3">
    <source>
        <dbReference type="Pfam" id="PF00155"/>
    </source>
</evidence>
<comment type="cofactor">
    <cofactor evidence="1">
        <name>pyridoxal 5'-phosphate</name>
        <dbReference type="ChEBI" id="CHEBI:597326"/>
    </cofactor>
</comment>
<dbReference type="AlphaFoldDB" id="A0A662ZKI0"/>
<dbReference type="SUPFAM" id="SSF53383">
    <property type="entry name" value="PLP-dependent transferases"/>
    <property type="match status" value="1"/>
</dbReference>
<dbReference type="InterPro" id="IPR050087">
    <property type="entry name" value="AON_synthase_class-II"/>
</dbReference>
<evidence type="ECO:0000256" key="2">
    <source>
        <dbReference type="ARBA" id="ARBA00022679"/>
    </source>
</evidence>
<dbReference type="InterPro" id="IPR004839">
    <property type="entry name" value="Aminotransferase_I/II_large"/>
</dbReference>
<evidence type="ECO:0000256" key="1">
    <source>
        <dbReference type="ARBA" id="ARBA00001933"/>
    </source>
</evidence>
<dbReference type="OrthoDB" id="9807157at2"/>
<accession>A0A662ZKI0</accession>
<dbReference type="GO" id="GO:0030170">
    <property type="term" value="F:pyridoxal phosphate binding"/>
    <property type="evidence" value="ECO:0007669"/>
    <property type="project" value="InterPro"/>
</dbReference>